<feature type="domain" description="Amine oxidase" evidence="1">
    <location>
        <begin position="69"/>
        <end position="549"/>
    </location>
</feature>
<dbReference type="PANTHER" id="PTHR10742">
    <property type="entry name" value="FLAVIN MONOAMINE OXIDASE"/>
    <property type="match status" value="1"/>
</dbReference>
<name>A0A1M5U7E0_9CLOT</name>
<dbReference type="SUPFAM" id="SSF51905">
    <property type="entry name" value="FAD/NAD(P)-binding domain"/>
    <property type="match status" value="1"/>
</dbReference>
<reference evidence="2 3" key="1">
    <citation type="submission" date="2016-11" db="EMBL/GenBank/DDBJ databases">
        <authorList>
            <person name="Jaros S."/>
            <person name="Januszkiewicz K."/>
            <person name="Wedrychowicz H."/>
        </authorList>
    </citation>
    <scope>NUCLEOTIDE SEQUENCE [LARGE SCALE GENOMIC DNA]</scope>
    <source>
        <strain evidence="2 3">DSM 6191</strain>
    </source>
</reference>
<evidence type="ECO:0000259" key="1">
    <source>
        <dbReference type="Pfam" id="PF01593"/>
    </source>
</evidence>
<dbReference type="PANTHER" id="PTHR10742:SF410">
    <property type="entry name" value="LYSINE-SPECIFIC HISTONE DEMETHYLASE 2"/>
    <property type="match status" value="1"/>
</dbReference>
<evidence type="ECO:0000313" key="2">
    <source>
        <dbReference type="EMBL" id="SHH58962.1"/>
    </source>
</evidence>
<dbReference type="Gene3D" id="1.20.1440.240">
    <property type="match status" value="1"/>
</dbReference>
<organism evidence="2 3">
    <name type="scientific">Clostridium intestinale DSM 6191</name>
    <dbReference type="NCBI Taxonomy" id="1121320"/>
    <lineage>
        <taxon>Bacteria</taxon>
        <taxon>Bacillati</taxon>
        <taxon>Bacillota</taxon>
        <taxon>Clostridia</taxon>
        <taxon>Eubacteriales</taxon>
        <taxon>Clostridiaceae</taxon>
        <taxon>Clostridium</taxon>
    </lineage>
</organism>
<dbReference type="Gene3D" id="3.50.50.60">
    <property type="entry name" value="FAD/NAD(P)-binding domain"/>
    <property type="match status" value="1"/>
</dbReference>
<evidence type="ECO:0000313" key="3">
    <source>
        <dbReference type="Proteomes" id="UP000184241"/>
    </source>
</evidence>
<dbReference type="InterPro" id="IPR036188">
    <property type="entry name" value="FAD/NAD-bd_sf"/>
</dbReference>
<sequence length="557" mass="63543">METNHFINQPPNPSDEARYKLLKRALSTAGREEDFENIIKLLSPPPDILNYSPPGSLKGRKIGVIGAGVAGMAAAFELRKLGCDITIFEANDERIGGRIYTHYFDDDKKLYGELGAMRIPVSHESVWHYINLFNLNTDVFIQRDPNGFIYVKNTRIRNYHGEIEKHFYPKFNLTPTERNTSWRELYDYAMNSPMKNLSPYVRSEILKILSIYNPEYAPLLNISLRQNFEFLGLSSGAIQLITSVDPTLSPLMDISYNHLLSQNYPVDLEYVYRIEGGLSNLPLAFYKSLTTETPKEYINQGLDSLGIVKWKLGYWVSGIYKSEDSDKVFIKYNNKNSTEKSYENFDYVVCAIPYSTLRTVEIDPVFSNIKMQAIKELNYVDSQKTLFLCKKRFWEEDAEYGGINGGNSLTDMSIINIIYPSDHAYGGESSDPGVLIASYNQAREAIYLGNTDPPVHNEIVKRQVEIVHGLPNEYLDSIVQDSKYLTWNNEQWSRGAVCKYSPEQKRIFGDSLLKPEYNCRVFFAGEHISSTPSWIQGSLYTGKLAANDLAKVARNRS</sequence>
<dbReference type="RefSeq" id="WP_073016247.1">
    <property type="nucleotide sequence ID" value="NZ_FQXU01000003.1"/>
</dbReference>
<dbReference type="GO" id="GO:0016491">
    <property type="term" value="F:oxidoreductase activity"/>
    <property type="evidence" value="ECO:0007669"/>
    <property type="project" value="InterPro"/>
</dbReference>
<dbReference type="Proteomes" id="UP000184241">
    <property type="component" value="Unassembled WGS sequence"/>
</dbReference>
<accession>A0A1M5U7E0</accession>
<protein>
    <submittedName>
        <fullName evidence="2">Monoamine oxidase</fullName>
    </submittedName>
</protein>
<dbReference type="Gene3D" id="3.90.660.10">
    <property type="match status" value="1"/>
</dbReference>
<dbReference type="InterPro" id="IPR002937">
    <property type="entry name" value="Amino_oxidase"/>
</dbReference>
<dbReference type="SUPFAM" id="SSF54373">
    <property type="entry name" value="FAD-linked reductases, C-terminal domain"/>
    <property type="match status" value="1"/>
</dbReference>
<dbReference type="InterPro" id="IPR050281">
    <property type="entry name" value="Flavin_monoamine_oxidase"/>
</dbReference>
<dbReference type="AlphaFoldDB" id="A0A1M5U7E0"/>
<dbReference type="EMBL" id="FQXU01000003">
    <property type="protein sequence ID" value="SHH58962.1"/>
    <property type="molecule type" value="Genomic_DNA"/>
</dbReference>
<proteinExistence type="predicted"/>
<gene>
    <name evidence="2" type="ORF">SAMN02745941_00433</name>
</gene>
<dbReference type="Pfam" id="PF01593">
    <property type="entry name" value="Amino_oxidase"/>
    <property type="match status" value="1"/>
</dbReference>